<evidence type="ECO:0000256" key="1">
    <source>
        <dbReference type="ARBA" id="ARBA00008535"/>
    </source>
</evidence>
<sequence length="306" mass="34263">MSWCVGKGTRRRGLGLEPSLDSGLGPEPSRDSGLGLQPWNSNWNLEAAHGLDFEVASELGFVAAGGPGLSMKVELWRILVYFGLVRQLEPLMKYVGPIRKHAPRAASCQLTRLESSTNSSTYLSNFRPACCKHQSLSSASVIIAGPAFCQVLTAKTLECVRIVLIGKTGVGKSATRNTILGHNVFHVHVPECHLLPKCVKEREEMPVVDLKKQGEKSERTEECKTKEAESGEENVERNKDIVTDQQSSKELPKNSEDERNPEKERLHQHYKEMEECRLKMEEAMRRYKETADMYAAELKKIEARNA</sequence>
<gene>
    <name evidence="5" type="ORF">ROHU_003873</name>
</gene>
<dbReference type="EMBL" id="QBIY01011142">
    <property type="protein sequence ID" value="RXN35079.1"/>
    <property type="molecule type" value="Genomic_DNA"/>
</dbReference>
<comment type="similarity">
    <text evidence="1">Belongs to the TRAFAC class TrmE-Era-EngA-EngB-Septin-like GTPase superfamily. AIG1/Toc34/Toc159-like paraseptin GTPase family. IAN subfamily.</text>
</comment>
<feature type="compositionally biased region" description="Basic and acidic residues" evidence="3">
    <location>
        <begin position="250"/>
        <end position="272"/>
    </location>
</feature>
<feature type="compositionally biased region" description="Basic and acidic residues" evidence="3">
    <location>
        <begin position="208"/>
        <end position="242"/>
    </location>
</feature>
<dbReference type="InterPro" id="IPR027417">
    <property type="entry name" value="P-loop_NTPase"/>
</dbReference>
<feature type="domain" description="AIG1-type G" evidence="4">
    <location>
        <begin position="161"/>
        <end position="203"/>
    </location>
</feature>
<name>A0A498NTZ0_LABRO</name>
<proteinExistence type="inferred from homology"/>
<reference evidence="5 6" key="1">
    <citation type="submission" date="2018-03" db="EMBL/GenBank/DDBJ databases">
        <title>Draft genome sequence of Rohu Carp (Labeo rohita).</title>
        <authorList>
            <person name="Das P."/>
            <person name="Kushwaha B."/>
            <person name="Joshi C.G."/>
            <person name="Kumar D."/>
            <person name="Nagpure N.S."/>
            <person name="Sahoo L."/>
            <person name="Das S.P."/>
            <person name="Bit A."/>
            <person name="Patnaik S."/>
            <person name="Meher P.K."/>
            <person name="Jayasankar P."/>
            <person name="Koringa P.G."/>
            <person name="Patel N.V."/>
            <person name="Hinsu A.T."/>
            <person name="Kumar R."/>
            <person name="Pandey M."/>
            <person name="Agarwal S."/>
            <person name="Srivastava S."/>
            <person name="Singh M."/>
            <person name="Iquebal M.A."/>
            <person name="Jaiswal S."/>
            <person name="Angadi U.B."/>
            <person name="Kumar N."/>
            <person name="Raza M."/>
            <person name="Shah T.M."/>
            <person name="Rai A."/>
            <person name="Jena J.K."/>
        </authorList>
    </citation>
    <scope>NUCLEOTIDE SEQUENCE [LARGE SCALE GENOMIC DNA]</scope>
    <source>
        <strain evidence="5">DASCIFA01</strain>
        <tissue evidence="5">Testis</tissue>
    </source>
</reference>
<accession>A0A498NTZ0</accession>
<evidence type="ECO:0000256" key="3">
    <source>
        <dbReference type="SAM" id="MobiDB-lite"/>
    </source>
</evidence>
<organism evidence="5 6">
    <name type="scientific">Labeo rohita</name>
    <name type="common">Indian major carp</name>
    <name type="synonym">Cyprinus rohita</name>
    <dbReference type="NCBI Taxonomy" id="84645"/>
    <lineage>
        <taxon>Eukaryota</taxon>
        <taxon>Metazoa</taxon>
        <taxon>Chordata</taxon>
        <taxon>Craniata</taxon>
        <taxon>Vertebrata</taxon>
        <taxon>Euteleostomi</taxon>
        <taxon>Actinopterygii</taxon>
        <taxon>Neopterygii</taxon>
        <taxon>Teleostei</taxon>
        <taxon>Ostariophysi</taxon>
        <taxon>Cypriniformes</taxon>
        <taxon>Cyprinidae</taxon>
        <taxon>Labeoninae</taxon>
        <taxon>Labeonini</taxon>
        <taxon>Labeo</taxon>
    </lineage>
</organism>
<comment type="caution">
    <text evidence="5">The sequence shown here is derived from an EMBL/GenBank/DDBJ whole genome shotgun (WGS) entry which is preliminary data.</text>
</comment>
<dbReference type="AlphaFoldDB" id="A0A498NTZ0"/>
<feature type="region of interest" description="Disordered" evidence="3">
    <location>
        <begin position="208"/>
        <end position="272"/>
    </location>
</feature>
<dbReference type="Proteomes" id="UP000290572">
    <property type="component" value="Unassembled WGS sequence"/>
</dbReference>
<evidence type="ECO:0000256" key="2">
    <source>
        <dbReference type="ARBA" id="ARBA00022741"/>
    </source>
</evidence>
<keyword evidence="6" id="KW-1185">Reference proteome</keyword>
<dbReference type="InterPro" id="IPR006703">
    <property type="entry name" value="G_AIG1"/>
</dbReference>
<dbReference type="GO" id="GO:0005525">
    <property type="term" value="F:GTP binding"/>
    <property type="evidence" value="ECO:0007669"/>
    <property type="project" value="InterPro"/>
</dbReference>
<evidence type="ECO:0000313" key="5">
    <source>
        <dbReference type="EMBL" id="RXN35079.1"/>
    </source>
</evidence>
<dbReference type="Pfam" id="PF04548">
    <property type="entry name" value="AIG1"/>
    <property type="match status" value="1"/>
</dbReference>
<evidence type="ECO:0000313" key="6">
    <source>
        <dbReference type="Proteomes" id="UP000290572"/>
    </source>
</evidence>
<dbReference type="SUPFAM" id="SSF52540">
    <property type="entry name" value="P-loop containing nucleoside triphosphate hydrolases"/>
    <property type="match status" value="1"/>
</dbReference>
<evidence type="ECO:0000259" key="4">
    <source>
        <dbReference type="Pfam" id="PF04548"/>
    </source>
</evidence>
<protein>
    <submittedName>
        <fullName evidence="5">GTPase IMAP family member 8-like protein</fullName>
    </submittedName>
</protein>
<dbReference type="Gene3D" id="3.40.50.300">
    <property type="entry name" value="P-loop containing nucleotide triphosphate hydrolases"/>
    <property type="match status" value="1"/>
</dbReference>
<keyword evidence="2" id="KW-0547">Nucleotide-binding</keyword>